<dbReference type="InterPro" id="IPR050144">
    <property type="entry name" value="AAE_transporter"/>
</dbReference>
<evidence type="ECO:0000313" key="2">
    <source>
        <dbReference type="EMBL" id="CAA9270760.1"/>
    </source>
</evidence>
<name>A0A6J4J8F6_9ACTN</name>
<dbReference type="Gene3D" id="3.30.70.1450">
    <property type="entry name" value="Regulator of K+ conductance, C-terminal domain"/>
    <property type="match status" value="1"/>
</dbReference>
<feature type="domain" description="RCK C-terminal" evidence="1">
    <location>
        <begin position="76"/>
        <end position="160"/>
    </location>
</feature>
<protein>
    <recommendedName>
        <fullName evidence="1">RCK C-terminal domain-containing protein</fullName>
    </recommendedName>
</protein>
<dbReference type="GO" id="GO:0006813">
    <property type="term" value="P:potassium ion transport"/>
    <property type="evidence" value="ECO:0007669"/>
    <property type="project" value="InterPro"/>
</dbReference>
<dbReference type="PIRSF" id="PIRSF005028">
    <property type="entry name" value="KhtT"/>
    <property type="match status" value="1"/>
</dbReference>
<accession>A0A6J4J8F6</accession>
<dbReference type="InterPro" id="IPR006037">
    <property type="entry name" value="RCK_C"/>
</dbReference>
<dbReference type="PROSITE" id="PS51202">
    <property type="entry name" value="RCK_C"/>
    <property type="match status" value="1"/>
</dbReference>
<sequence>MSDQIREQELPGIGRRYSVQADGGEVSVVIHHSGRRDIYLADTTGHQPPAVATLSDDQARRLGAVLAGAYFQPTLTRQIEAVVGGLLIDWVTLRPDSPGAGRSIADLQVRRQTRMTIVAILRGDDVVVVPEPTEVLQAGDRVVIVGRPDDLDGFVRHVAG</sequence>
<dbReference type="Pfam" id="PF25991">
    <property type="entry name" value="KhtT_N"/>
    <property type="match status" value="1"/>
</dbReference>
<dbReference type="AlphaFoldDB" id="A0A6J4J8F6"/>
<proteinExistence type="predicted"/>
<dbReference type="GO" id="GO:0008324">
    <property type="term" value="F:monoatomic cation transmembrane transporter activity"/>
    <property type="evidence" value="ECO:0007669"/>
    <property type="project" value="InterPro"/>
</dbReference>
<dbReference type="SUPFAM" id="SSF116726">
    <property type="entry name" value="TrkA C-terminal domain-like"/>
    <property type="match status" value="1"/>
</dbReference>
<dbReference type="Pfam" id="PF02080">
    <property type="entry name" value="TrkA_C"/>
    <property type="match status" value="1"/>
</dbReference>
<dbReference type="PANTHER" id="PTHR30445">
    <property type="entry name" value="K(+)_H(+) ANTIPORTER SUBUNIT KHTT"/>
    <property type="match status" value="1"/>
</dbReference>
<dbReference type="InterPro" id="IPR026278">
    <property type="entry name" value="KhtT"/>
</dbReference>
<dbReference type="EMBL" id="CADCTB010000200">
    <property type="protein sequence ID" value="CAA9270760.1"/>
    <property type="molecule type" value="Genomic_DNA"/>
</dbReference>
<evidence type="ECO:0000259" key="1">
    <source>
        <dbReference type="PROSITE" id="PS51202"/>
    </source>
</evidence>
<dbReference type="InterPro" id="IPR058776">
    <property type="entry name" value="KhtT-like_N"/>
</dbReference>
<dbReference type="InterPro" id="IPR036721">
    <property type="entry name" value="RCK_C_sf"/>
</dbReference>
<organism evidence="2">
    <name type="scientific">uncultured Acidimicrobiales bacterium</name>
    <dbReference type="NCBI Taxonomy" id="310071"/>
    <lineage>
        <taxon>Bacteria</taxon>
        <taxon>Bacillati</taxon>
        <taxon>Actinomycetota</taxon>
        <taxon>Acidimicrobiia</taxon>
        <taxon>Acidimicrobiales</taxon>
        <taxon>environmental samples</taxon>
    </lineage>
</organism>
<gene>
    <name evidence="2" type="ORF">AVDCRST_MAG10-3259</name>
</gene>
<reference evidence="2" key="1">
    <citation type="submission" date="2020-02" db="EMBL/GenBank/DDBJ databases">
        <authorList>
            <person name="Meier V. D."/>
        </authorList>
    </citation>
    <scope>NUCLEOTIDE SEQUENCE</scope>
    <source>
        <strain evidence="2">AVDCRST_MAG10</strain>
    </source>
</reference>
<dbReference type="PANTHER" id="PTHR30445:SF8">
    <property type="entry name" value="K(+)_H(+) ANTIPORTER SUBUNIT KHTT"/>
    <property type="match status" value="1"/>
</dbReference>